<keyword evidence="3" id="KW-1185">Reference proteome</keyword>
<feature type="chain" id="PRO_5047327784" evidence="1">
    <location>
        <begin position="22"/>
        <end position="132"/>
    </location>
</feature>
<evidence type="ECO:0000313" key="3">
    <source>
        <dbReference type="Proteomes" id="UP000615755"/>
    </source>
</evidence>
<dbReference type="RefSeq" id="WP_192507829.1">
    <property type="nucleotide sequence ID" value="NZ_AQGV01000012.1"/>
</dbReference>
<evidence type="ECO:0000313" key="2">
    <source>
        <dbReference type="EMBL" id="MBE0368571.1"/>
    </source>
</evidence>
<gene>
    <name evidence="2" type="ORF">PAUR_a2199</name>
</gene>
<reference evidence="2 3" key="1">
    <citation type="submission" date="2015-03" db="EMBL/GenBank/DDBJ databases">
        <title>Genome sequence of Pseudoalteromonas aurantia.</title>
        <authorList>
            <person name="Xie B.-B."/>
            <person name="Rong J.-C."/>
            <person name="Qin Q.-L."/>
            <person name="Zhang Y.-Z."/>
        </authorList>
    </citation>
    <scope>NUCLEOTIDE SEQUENCE [LARGE SCALE GENOMIC DNA]</scope>
    <source>
        <strain evidence="2 3">208</strain>
    </source>
</reference>
<keyword evidence="1" id="KW-0732">Signal</keyword>
<sequence length="132" mass="14642">MKKLFLLLLSITSLLPMTAYASVVECANAYIDTIAIEADRPDKASLSKTLLISFKDANGNLLTCGMGTGRYAYLEATKHPEVFNAMMSIAFMAKANNLPVRYFILSDRQKFSARELSVIQLQSSISGFYELK</sequence>
<feature type="signal peptide" evidence="1">
    <location>
        <begin position="1"/>
        <end position="21"/>
    </location>
</feature>
<proteinExistence type="predicted"/>
<name>A0ABR9EC47_9GAMM</name>
<dbReference type="Proteomes" id="UP000615755">
    <property type="component" value="Unassembled WGS sequence"/>
</dbReference>
<dbReference type="EMBL" id="AQGV01000012">
    <property type="protein sequence ID" value="MBE0368571.1"/>
    <property type="molecule type" value="Genomic_DNA"/>
</dbReference>
<organism evidence="2 3">
    <name type="scientific">Pseudoalteromonas aurantia 208</name>
    <dbReference type="NCBI Taxonomy" id="1314867"/>
    <lineage>
        <taxon>Bacteria</taxon>
        <taxon>Pseudomonadati</taxon>
        <taxon>Pseudomonadota</taxon>
        <taxon>Gammaproteobacteria</taxon>
        <taxon>Alteromonadales</taxon>
        <taxon>Pseudoalteromonadaceae</taxon>
        <taxon>Pseudoalteromonas</taxon>
    </lineage>
</organism>
<accession>A0ABR9EC47</accession>
<comment type="caution">
    <text evidence="2">The sequence shown here is derived from an EMBL/GenBank/DDBJ whole genome shotgun (WGS) entry which is preliminary data.</text>
</comment>
<evidence type="ECO:0000256" key="1">
    <source>
        <dbReference type="SAM" id="SignalP"/>
    </source>
</evidence>
<protein>
    <submittedName>
        <fullName evidence="2">Uncharacterized protein</fullName>
    </submittedName>
</protein>